<evidence type="ECO:0000313" key="1">
    <source>
        <dbReference type="EMBL" id="XDJ15232.1"/>
    </source>
</evidence>
<sequence>MLVDIRGNSLKKELQPGRNQIAIASAGVPYEKQFDEMALGFSMGTPLATTELHGARLNEAGELPISAQISGTGFAETLEANVWLGRAAEYHGLSKNISDYILVSVPAMVTRLPNTNGDSVDLKQFTAWNEPCARLAYKTWEGRPMYIEHQHQPEWVRGLILGTFMRPTKFKNIEKLVMLAALDRTRDPRRCQRVLSRELNTYSMGMMYSAYACSICGHIAGRGIGSPCSHTKPRKPTYQYPDGRLAYRRCMNITGFELSLLENVGGRSGMDGYKQGYGDPSYVSAIGDIILDPKSV</sequence>
<dbReference type="GO" id="GO:0008233">
    <property type="term" value="F:peptidase activity"/>
    <property type="evidence" value="ECO:0007669"/>
    <property type="project" value="UniProtKB-KW"/>
</dbReference>
<proteinExistence type="predicted"/>
<protein>
    <submittedName>
        <fullName evidence="1">Head maturation protease</fullName>
    </submittedName>
</protein>
<keyword evidence="1" id="KW-0645">Protease</keyword>
<organism evidence="1">
    <name type="scientific">Pseudomonas phage HRDY3</name>
    <dbReference type="NCBI Taxonomy" id="3236930"/>
    <lineage>
        <taxon>Viruses</taxon>
    </lineage>
</organism>
<keyword evidence="1" id="KW-0378">Hydrolase</keyword>
<accession>A0AB39CE89</accession>
<dbReference type="EMBL" id="PQ015379">
    <property type="protein sequence ID" value="XDJ15232.1"/>
    <property type="molecule type" value="Genomic_DNA"/>
</dbReference>
<name>A0AB39CE89_9VIRU</name>
<dbReference type="GO" id="GO:0006508">
    <property type="term" value="P:proteolysis"/>
    <property type="evidence" value="ECO:0007669"/>
    <property type="project" value="UniProtKB-KW"/>
</dbReference>
<reference evidence="1" key="1">
    <citation type="submission" date="2024-07" db="EMBL/GenBank/DDBJ databases">
        <authorList>
            <person name="Bringhurst R.M."/>
            <person name="Homer T.E."/>
        </authorList>
    </citation>
    <scope>NUCLEOTIDE SEQUENCE</scope>
</reference>